<accession>A0ABX5S1J3</accession>
<keyword evidence="10" id="KW-1185">Reference proteome</keyword>
<comment type="subcellular location">
    <subcellularLocation>
        <location evidence="1">Cell outer membrane</location>
    </subcellularLocation>
</comment>
<evidence type="ECO:0000256" key="4">
    <source>
        <dbReference type="ARBA" id="ARBA00022452"/>
    </source>
</evidence>
<protein>
    <submittedName>
        <fullName evidence="9">Type I secretion protein TolC</fullName>
    </submittedName>
</protein>
<evidence type="ECO:0000256" key="7">
    <source>
        <dbReference type="ARBA" id="ARBA00023237"/>
    </source>
</evidence>
<keyword evidence="6" id="KW-0472">Membrane</keyword>
<dbReference type="Proteomes" id="UP000292307">
    <property type="component" value="Chromosome"/>
</dbReference>
<dbReference type="Gene3D" id="1.20.1600.10">
    <property type="entry name" value="Outer membrane efflux proteins (OEP)"/>
    <property type="match status" value="1"/>
</dbReference>
<keyword evidence="3" id="KW-0813">Transport</keyword>
<evidence type="ECO:0000256" key="1">
    <source>
        <dbReference type="ARBA" id="ARBA00004442"/>
    </source>
</evidence>
<sequence length="453" mass="49663">MSVSRIFHSKLNLKLLAGAALLACAGGAHALSFQDAYDAALRNDPTYRVAFYENESGKENRVLGRSALLPSVSANSSVNRNLLDRTIRQPNGRETTDNPRYLSKSHSISLRQPLINMDGLARYKQGKAQSEMSEAIFDVRTGEVAIRVAGAYFDALLARDQLRLAKAQRDMYAEQSTVNRRMFQAGQGTRTDMLETQARLDVAQAAVLEAEDQVTIMRNTLEEIVGTEVGNLDELNADFRFLPLSPATYEDWKAIALQNNADVKAGKLATEVSRQEINKARAGHLPRLDLVASYSKADSETINTLNQDTNNKAIGVQLTVPLYSGGAVSAQGRQAVAGFERAKADLEVRTDKVLVELRKAHSQVVSSVTRIEALNNAVSSGHALLNATTQSIKGGERINLDLLTAQQQLTTSQRDLAQARYTYLLATLRLRNAAGVLSRSDIEQVAGFFRKQQ</sequence>
<feature type="chain" id="PRO_5045580012" evidence="8">
    <location>
        <begin position="31"/>
        <end position="453"/>
    </location>
</feature>
<dbReference type="InterPro" id="IPR003423">
    <property type="entry name" value="OMP_efflux"/>
</dbReference>
<comment type="similarity">
    <text evidence="2">Belongs to the outer membrane factor (OMF) (TC 1.B.17) family.</text>
</comment>
<evidence type="ECO:0000256" key="8">
    <source>
        <dbReference type="SAM" id="SignalP"/>
    </source>
</evidence>
<evidence type="ECO:0000313" key="9">
    <source>
        <dbReference type="EMBL" id="QBI04807.1"/>
    </source>
</evidence>
<keyword evidence="8" id="KW-0732">Signal</keyword>
<dbReference type="NCBIfam" id="TIGR01844">
    <property type="entry name" value="type_I_sec_TolC"/>
    <property type="match status" value="1"/>
</dbReference>
<organism evidence="9 10">
    <name type="scientific">Pseudoduganella albidiflava</name>
    <dbReference type="NCBI Taxonomy" id="321983"/>
    <lineage>
        <taxon>Bacteria</taxon>
        <taxon>Pseudomonadati</taxon>
        <taxon>Pseudomonadota</taxon>
        <taxon>Betaproteobacteria</taxon>
        <taxon>Burkholderiales</taxon>
        <taxon>Oxalobacteraceae</taxon>
        <taxon>Telluria group</taxon>
        <taxon>Pseudoduganella</taxon>
    </lineage>
</organism>
<name>A0ABX5S1J3_9BURK</name>
<evidence type="ECO:0000256" key="6">
    <source>
        <dbReference type="ARBA" id="ARBA00023136"/>
    </source>
</evidence>
<dbReference type="EMBL" id="CP036401">
    <property type="protein sequence ID" value="QBI04807.1"/>
    <property type="molecule type" value="Genomic_DNA"/>
</dbReference>
<dbReference type="InterPro" id="IPR010130">
    <property type="entry name" value="T1SS_OMP_TolC"/>
</dbReference>
<dbReference type="PANTHER" id="PTHR30026">
    <property type="entry name" value="OUTER MEMBRANE PROTEIN TOLC"/>
    <property type="match status" value="1"/>
</dbReference>
<evidence type="ECO:0000256" key="3">
    <source>
        <dbReference type="ARBA" id="ARBA00022448"/>
    </source>
</evidence>
<keyword evidence="7" id="KW-0998">Cell outer membrane</keyword>
<gene>
    <name evidence="9" type="ORF">EYF70_03080</name>
</gene>
<dbReference type="SUPFAM" id="SSF56954">
    <property type="entry name" value="Outer membrane efflux proteins (OEP)"/>
    <property type="match status" value="1"/>
</dbReference>
<dbReference type="PANTHER" id="PTHR30026:SF20">
    <property type="entry name" value="OUTER MEMBRANE PROTEIN TOLC"/>
    <property type="match status" value="1"/>
</dbReference>
<proteinExistence type="inferred from homology"/>
<keyword evidence="5" id="KW-0812">Transmembrane</keyword>
<reference evidence="9 10" key="1">
    <citation type="submission" date="2019-02" db="EMBL/GenBank/DDBJ databases">
        <title>Draft Genome Sequences of Six Type Strains of the Genus Massilia.</title>
        <authorList>
            <person name="Miess H."/>
            <person name="Frediansyhah A."/>
            <person name="Gross H."/>
        </authorList>
    </citation>
    <scope>NUCLEOTIDE SEQUENCE [LARGE SCALE GENOMIC DNA]</scope>
    <source>
        <strain evidence="9 10">DSM 17472</strain>
    </source>
</reference>
<feature type="signal peptide" evidence="8">
    <location>
        <begin position="1"/>
        <end position="30"/>
    </location>
</feature>
<dbReference type="Pfam" id="PF02321">
    <property type="entry name" value="OEP"/>
    <property type="match status" value="2"/>
</dbReference>
<evidence type="ECO:0000256" key="5">
    <source>
        <dbReference type="ARBA" id="ARBA00022692"/>
    </source>
</evidence>
<keyword evidence="4" id="KW-1134">Transmembrane beta strand</keyword>
<evidence type="ECO:0000256" key="2">
    <source>
        <dbReference type="ARBA" id="ARBA00007613"/>
    </source>
</evidence>
<dbReference type="InterPro" id="IPR051906">
    <property type="entry name" value="TolC-like"/>
</dbReference>
<evidence type="ECO:0000313" key="10">
    <source>
        <dbReference type="Proteomes" id="UP000292307"/>
    </source>
</evidence>